<name>A0ACA9N4L7_9GLOM</name>
<comment type="caution">
    <text evidence="1">The sequence shown here is derived from an EMBL/GenBank/DDBJ whole genome shotgun (WGS) entry which is preliminary data.</text>
</comment>
<organism evidence="1 2">
    <name type="scientific">Racocetra persica</name>
    <dbReference type="NCBI Taxonomy" id="160502"/>
    <lineage>
        <taxon>Eukaryota</taxon>
        <taxon>Fungi</taxon>
        <taxon>Fungi incertae sedis</taxon>
        <taxon>Mucoromycota</taxon>
        <taxon>Glomeromycotina</taxon>
        <taxon>Glomeromycetes</taxon>
        <taxon>Diversisporales</taxon>
        <taxon>Gigasporaceae</taxon>
        <taxon>Racocetra</taxon>
    </lineage>
</organism>
<protein>
    <submittedName>
        <fullName evidence="1">23350_t:CDS:1</fullName>
    </submittedName>
</protein>
<evidence type="ECO:0000313" key="1">
    <source>
        <dbReference type="EMBL" id="CAG8628278.1"/>
    </source>
</evidence>
<reference evidence="1" key="1">
    <citation type="submission" date="2021-06" db="EMBL/GenBank/DDBJ databases">
        <authorList>
            <person name="Kallberg Y."/>
            <person name="Tangrot J."/>
            <person name="Rosling A."/>
        </authorList>
    </citation>
    <scope>NUCLEOTIDE SEQUENCE</scope>
    <source>
        <strain evidence="1">MA461A</strain>
    </source>
</reference>
<evidence type="ECO:0000313" key="2">
    <source>
        <dbReference type="Proteomes" id="UP000789920"/>
    </source>
</evidence>
<feature type="non-terminal residue" evidence="1">
    <location>
        <position position="1"/>
    </location>
</feature>
<accession>A0ACA9N4L7</accession>
<gene>
    <name evidence="1" type="ORF">RPERSI_LOCUS6997</name>
</gene>
<keyword evidence="2" id="KW-1185">Reference proteome</keyword>
<dbReference type="Proteomes" id="UP000789920">
    <property type="component" value="Unassembled WGS sequence"/>
</dbReference>
<proteinExistence type="predicted"/>
<sequence>EDKIYEAEIAEEHVKKILNTIDNDKFLIRIKFIRPDYDNFKIVDKYEPIRELKKVVRAIQIKTSDFEILKNNAVVYGLRIIEHFEKAKRGHGLTSIRKQKIDTWEKRMCQPDARVEDVAELEKILKRPIKLLDITHGTIFNNRIVEYYNDNAWNTINKALQDPQGNMAYWTRTWRRQNTRRNPISIADAVDWQLQEGIISEEKEQEFLESLKNTSIHKNIKQSCVEYRYRGRWNTPNYQVKEVVCIDIKEYYPASMYGQGECLPWFKLFGHPTHHLVRVAVNGKLPQDDITRFVQIRSFKFVLYIHPAIPVWYGKHFACQSGEECGKVKGWTPIVLLRYLLEADILKSVTIGEAIISLTKQKNVEEKCLTYRVVIDEGELDFLIQDCIKEGTYAASMLAYAHINLLEMFRRFGPNEVQVKQKISYPKDSVNTKSVKVFQKTKMPLAVGEYFSYSKHKPFVCHDCFWDWYVYKGFWEVIPDKKPSSNTKIQSRQWRDNGEKIYGPDPNVVYWAKNRHWESIKDIIESTASSIHDPITRSRVFYLNGGGGSEKTTCAIRIFKDINMVVFTHTNVLAKDFQNDHKVKAQTWHSFFRWNGIGE</sequence>
<dbReference type="EMBL" id="CAJVQC010011523">
    <property type="protein sequence ID" value="CAG8628278.1"/>
    <property type="molecule type" value="Genomic_DNA"/>
</dbReference>